<dbReference type="InterPro" id="IPR015812">
    <property type="entry name" value="Integrin_bsu"/>
</dbReference>
<comment type="similarity">
    <text evidence="2 18">Belongs to the integrin beta chain family.</text>
</comment>
<dbReference type="Gene3D" id="2.60.40.1510">
    <property type="entry name" value="ntegrin, alpha v. Chain A, domain 3"/>
    <property type="match status" value="1"/>
</dbReference>
<evidence type="ECO:0000256" key="8">
    <source>
        <dbReference type="ARBA" id="ARBA00022737"/>
    </source>
</evidence>
<evidence type="ECO:0000259" key="23">
    <source>
        <dbReference type="SMART" id="SM01242"/>
    </source>
</evidence>
<keyword evidence="7 20" id="KW-0732">Signal</keyword>
<evidence type="ECO:0000256" key="7">
    <source>
        <dbReference type="ARBA" id="ARBA00022729"/>
    </source>
</evidence>
<keyword evidence="6" id="KW-0479">Metal-binding</keyword>
<feature type="disulfide bond" evidence="17">
    <location>
        <begin position="556"/>
        <end position="563"/>
    </location>
</feature>
<dbReference type="Pfam" id="PF08725">
    <property type="entry name" value="Integrin_b_cyt"/>
    <property type="match status" value="1"/>
</dbReference>
<dbReference type="GO" id="GO:0005925">
    <property type="term" value="C:focal adhesion"/>
    <property type="evidence" value="ECO:0007669"/>
    <property type="project" value="TreeGrafter"/>
</dbReference>
<dbReference type="GO" id="GO:0007160">
    <property type="term" value="P:cell-matrix adhesion"/>
    <property type="evidence" value="ECO:0007669"/>
    <property type="project" value="TreeGrafter"/>
</dbReference>
<keyword evidence="3" id="KW-1003">Cell membrane</keyword>
<feature type="disulfide bond" evidence="17">
    <location>
        <begin position="523"/>
        <end position="528"/>
    </location>
</feature>
<dbReference type="Pfam" id="PF00362">
    <property type="entry name" value="Integrin_beta"/>
    <property type="match status" value="1"/>
</dbReference>
<evidence type="ECO:0000313" key="24">
    <source>
        <dbReference type="EMBL" id="KAF7269813.1"/>
    </source>
</evidence>
<dbReference type="InterPro" id="IPR040622">
    <property type="entry name" value="EGF_integrin_1"/>
</dbReference>
<feature type="domain" description="Integrin beta subunit cytoplasmic" evidence="22">
    <location>
        <begin position="717"/>
        <end position="763"/>
    </location>
</feature>
<evidence type="ECO:0000256" key="6">
    <source>
        <dbReference type="ARBA" id="ARBA00022723"/>
    </source>
</evidence>
<keyword evidence="9" id="KW-0106">Calcium</keyword>
<dbReference type="InterPro" id="IPR002369">
    <property type="entry name" value="Integrin_bsu_VWA"/>
</dbReference>
<dbReference type="InterPro" id="IPR036349">
    <property type="entry name" value="Integrin_bsu_tail_dom_sf"/>
</dbReference>
<feature type="disulfide bond" evidence="17">
    <location>
        <begin position="614"/>
        <end position="688"/>
    </location>
</feature>
<evidence type="ECO:0000259" key="21">
    <source>
        <dbReference type="SMART" id="SM00187"/>
    </source>
</evidence>
<dbReference type="Gene3D" id="2.10.25.10">
    <property type="entry name" value="Laminin"/>
    <property type="match status" value="4"/>
</dbReference>
<keyword evidence="14 19" id="KW-0472">Membrane</keyword>
<dbReference type="Gene3D" id="1.20.5.100">
    <property type="entry name" value="Cytochrome c1, transmembrane anchor, C-terminal"/>
    <property type="match status" value="1"/>
</dbReference>
<dbReference type="GO" id="GO:0008305">
    <property type="term" value="C:integrin complex"/>
    <property type="evidence" value="ECO:0007669"/>
    <property type="project" value="TreeGrafter"/>
</dbReference>
<feature type="disulfide bond" evidence="17">
    <location>
        <begin position="40"/>
        <end position="49"/>
    </location>
</feature>
<dbReference type="GO" id="GO:0016477">
    <property type="term" value="P:cell migration"/>
    <property type="evidence" value="ECO:0007669"/>
    <property type="project" value="TreeGrafter"/>
</dbReference>
<dbReference type="SUPFAM" id="SSF53300">
    <property type="entry name" value="vWA-like"/>
    <property type="match status" value="1"/>
</dbReference>
<feature type="disulfide bond" evidence="17">
    <location>
        <begin position="454"/>
        <end position="493"/>
    </location>
</feature>
<dbReference type="InterPro" id="IPR014836">
    <property type="entry name" value="Integrin_bsu_cyt_dom"/>
</dbReference>
<dbReference type="Gene3D" id="3.40.50.410">
    <property type="entry name" value="von Willebrand factor, type A domain"/>
    <property type="match status" value="1"/>
</dbReference>
<feature type="disulfide bond" evidence="17">
    <location>
        <begin position="499"/>
        <end position="504"/>
    </location>
</feature>
<feature type="domain" description="Integrin beta subunit tail" evidence="23">
    <location>
        <begin position="608"/>
        <end position="693"/>
    </location>
</feature>
<feature type="disulfide bond" evidence="17">
    <location>
        <begin position="578"/>
        <end position="583"/>
    </location>
</feature>
<evidence type="ECO:0000256" key="5">
    <source>
        <dbReference type="ARBA" id="ARBA00022692"/>
    </source>
</evidence>
<dbReference type="SMART" id="SM00187">
    <property type="entry name" value="INB"/>
    <property type="match status" value="1"/>
</dbReference>
<dbReference type="GO" id="GO:0033627">
    <property type="term" value="P:cell adhesion mediated by integrin"/>
    <property type="evidence" value="ECO:0007669"/>
    <property type="project" value="TreeGrafter"/>
</dbReference>
<feature type="disulfide bond" evidence="17">
    <location>
        <begin position="538"/>
        <end position="543"/>
    </location>
</feature>
<dbReference type="OrthoDB" id="410592at2759"/>
<feature type="disulfide bond" evidence="17">
    <location>
        <begin position="459"/>
        <end position="468"/>
    </location>
</feature>
<dbReference type="InterPro" id="IPR012896">
    <property type="entry name" value="Integrin_bsu_tail"/>
</dbReference>
<dbReference type="PROSITE" id="PS00243">
    <property type="entry name" value="I_EGF_1"/>
    <property type="match status" value="1"/>
</dbReference>
<feature type="disulfide bond" evidence="17">
    <location>
        <begin position="31"/>
        <end position="58"/>
    </location>
</feature>
<keyword evidence="25" id="KW-1185">Reference proteome</keyword>
<dbReference type="GO" id="GO:0046872">
    <property type="term" value="F:metal ion binding"/>
    <property type="evidence" value="ECO:0007669"/>
    <property type="project" value="UniProtKB-KW"/>
</dbReference>
<keyword evidence="15 17" id="KW-1015">Disulfide bond</keyword>
<evidence type="ECO:0000256" key="15">
    <source>
        <dbReference type="ARBA" id="ARBA00023157"/>
    </source>
</evidence>
<feature type="transmembrane region" description="Helical" evidence="19">
    <location>
        <begin position="694"/>
        <end position="716"/>
    </location>
</feature>
<dbReference type="PROSITE" id="PS52047">
    <property type="entry name" value="I_EGF_2"/>
    <property type="match status" value="1"/>
</dbReference>
<dbReference type="InterPro" id="IPR036465">
    <property type="entry name" value="vWFA_dom_sf"/>
</dbReference>
<evidence type="ECO:0000256" key="17">
    <source>
        <dbReference type="PIRSR" id="PIRSR002512-1"/>
    </source>
</evidence>
<protein>
    <recommendedName>
        <fullName evidence="18">Integrin beta</fullName>
    </recommendedName>
</protein>
<evidence type="ECO:0000256" key="2">
    <source>
        <dbReference type="ARBA" id="ARBA00007449"/>
    </source>
</evidence>
<dbReference type="GO" id="GO:0007229">
    <property type="term" value="P:integrin-mediated signaling pathway"/>
    <property type="evidence" value="ECO:0007669"/>
    <property type="project" value="UniProtKB-KW"/>
</dbReference>
<dbReference type="Proteomes" id="UP000625711">
    <property type="component" value="Unassembled WGS sequence"/>
</dbReference>
<dbReference type="SMART" id="SM01241">
    <property type="entry name" value="Integrin_b_cyt"/>
    <property type="match status" value="1"/>
</dbReference>
<feature type="disulfide bond" evidence="17">
    <location>
        <begin position="431"/>
        <end position="435"/>
    </location>
</feature>
<dbReference type="Pfam" id="PF23105">
    <property type="entry name" value="EGF_integrin"/>
    <property type="match status" value="2"/>
</dbReference>
<evidence type="ECO:0000259" key="22">
    <source>
        <dbReference type="SMART" id="SM01241"/>
    </source>
</evidence>
<accession>A0A834HZJ0</accession>
<organism evidence="24 25">
    <name type="scientific">Rhynchophorus ferrugineus</name>
    <name type="common">Red palm weevil</name>
    <name type="synonym">Curculio ferrugineus</name>
    <dbReference type="NCBI Taxonomy" id="354439"/>
    <lineage>
        <taxon>Eukaryota</taxon>
        <taxon>Metazoa</taxon>
        <taxon>Ecdysozoa</taxon>
        <taxon>Arthropoda</taxon>
        <taxon>Hexapoda</taxon>
        <taxon>Insecta</taxon>
        <taxon>Pterygota</taxon>
        <taxon>Neoptera</taxon>
        <taxon>Endopterygota</taxon>
        <taxon>Coleoptera</taxon>
        <taxon>Polyphaga</taxon>
        <taxon>Cucujiformia</taxon>
        <taxon>Curculionidae</taxon>
        <taxon>Dryophthorinae</taxon>
        <taxon>Rhynchophorus</taxon>
    </lineage>
</organism>
<dbReference type="EMBL" id="JAACXV010014179">
    <property type="protein sequence ID" value="KAF7269813.1"/>
    <property type="molecule type" value="Genomic_DNA"/>
</dbReference>
<evidence type="ECO:0000313" key="25">
    <source>
        <dbReference type="Proteomes" id="UP000625711"/>
    </source>
</evidence>
<evidence type="ECO:0000256" key="16">
    <source>
        <dbReference type="ARBA" id="ARBA00023180"/>
    </source>
</evidence>
<evidence type="ECO:0000256" key="13">
    <source>
        <dbReference type="ARBA" id="ARBA00023037"/>
    </source>
</evidence>
<dbReference type="Pfam" id="PF23106">
    <property type="entry name" value="EGF_Teneurin"/>
    <property type="match status" value="1"/>
</dbReference>
<dbReference type="SUPFAM" id="SSF69179">
    <property type="entry name" value="Integrin domains"/>
    <property type="match status" value="1"/>
</dbReference>
<dbReference type="PIRSF" id="PIRSF002512">
    <property type="entry name" value="Integrin_B"/>
    <property type="match status" value="1"/>
</dbReference>
<feature type="disulfide bond" evidence="17">
    <location>
        <begin position="540"/>
        <end position="572"/>
    </location>
</feature>
<evidence type="ECO:0000256" key="1">
    <source>
        <dbReference type="ARBA" id="ARBA00004251"/>
    </source>
</evidence>
<evidence type="ECO:0000256" key="4">
    <source>
        <dbReference type="ARBA" id="ARBA00022536"/>
    </source>
</evidence>
<keyword evidence="11 18" id="KW-0130">Cell adhesion</keyword>
<reference evidence="24" key="1">
    <citation type="submission" date="2020-08" db="EMBL/GenBank/DDBJ databases">
        <title>Genome sequencing and assembly of the red palm weevil Rhynchophorus ferrugineus.</title>
        <authorList>
            <person name="Dias G.B."/>
            <person name="Bergman C.M."/>
            <person name="Manee M."/>
        </authorList>
    </citation>
    <scope>NUCLEOTIDE SEQUENCE</scope>
    <source>
        <strain evidence="24">AA-2017</strain>
        <tissue evidence="24">Whole larva</tissue>
    </source>
</reference>
<keyword evidence="12 19" id="KW-1133">Transmembrane helix</keyword>
<evidence type="ECO:0000256" key="12">
    <source>
        <dbReference type="ARBA" id="ARBA00022989"/>
    </source>
</evidence>
<dbReference type="Pfam" id="PF18372">
    <property type="entry name" value="I-EGF_1"/>
    <property type="match status" value="1"/>
</dbReference>
<dbReference type="AlphaFoldDB" id="A0A834HZJ0"/>
<feature type="disulfide bond" evidence="17">
    <location>
        <begin position="230"/>
        <end position="271"/>
    </location>
</feature>
<keyword evidence="5 18" id="KW-0812">Transmembrane</keyword>
<feature type="disulfide bond" evidence="17">
    <location>
        <begin position="635"/>
        <end position="665"/>
    </location>
</feature>
<feature type="domain" description="Integrin beta subunit VWA" evidence="21">
    <location>
        <begin position="27"/>
        <end position="433"/>
    </location>
</feature>
<feature type="disulfide bond" evidence="17">
    <location>
        <begin position="501"/>
        <end position="532"/>
    </location>
</feature>
<dbReference type="GO" id="GO:0005178">
    <property type="term" value="F:integrin binding"/>
    <property type="evidence" value="ECO:0007669"/>
    <property type="project" value="TreeGrafter"/>
</dbReference>
<feature type="chain" id="PRO_5032640802" description="Integrin beta" evidence="20">
    <location>
        <begin position="20"/>
        <end position="785"/>
    </location>
</feature>
<evidence type="ECO:0000256" key="14">
    <source>
        <dbReference type="ARBA" id="ARBA00023136"/>
    </source>
</evidence>
<feature type="disulfide bond" evidence="17">
    <location>
        <begin position="374"/>
        <end position="382"/>
    </location>
</feature>
<dbReference type="SMART" id="SM01242">
    <property type="entry name" value="Integrin_B_tail"/>
    <property type="match status" value="1"/>
</dbReference>
<dbReference type="InterPro" id="IPR057073">
    <property type="entry name" value="EGF_integrin_2"/>
</dbReference>
<dbReference type="SUPFAM" id="SSF69687">
    <property type="entry name" value="Integrin beta tail domain"/>
    <property type="match status" value="1"/>
</dbReference>
<feature type="disulfide bond" evidence="17">
    <location>
        <begin position="402"/>
        <end position="657"/>
    </location>
</feature>
<feature type="disulfide bond" evidence="17">
    <location>
        <begin position="506"/>
        <end position="521"/>
    </location>
</feature>
<dbReference type="GO" id="GO:0009986">
    <property type="term" value="C:cell surface"/>
    <property type="evidence" value="ECO:0007669"/>
    <property type="project" value="TreeGrafter"/>
</dbReference>
<dbReference type="PANTHER" id="PTHR10082:SF60">
    <property type="entry name" value="INTEGRIN BETA-PS"/>
    <property type="match status" value="1"/>
</dbReference>
<dbReference type="FunFam" id="2.10.25.10:FF:000036">
    <property type="entry name" value="Integrin beta"/>
    <property type="match status" value="1"/>
</dbReference>
<feature type="disulfide bond" evidence="17">
    <location>
        <begin position="175"/>
        <end position="182"/>
    </location>
</feature>
<comment type="subcellular location">
    <subcellularLocation>
        <location evidence="1 18">Cell membrane</location>
        <topology evidence="1 18">Single-pass type I membrane protein</topology>
    </subcellularLocation>
</comment>
<evidence type="ECO:0000256" key="19">
    <source>
        <dbReference type="SAM" id="Phobius"/>
    </source>
</evidence>
<sequence>MLLFLLIVLTCTGVEDVFGQNCESKQTCGQCIQELGCFWCNAAVNTSHCLPTNQESQCATKNKQKPAGFFEIVSDVSLSESKQIKPQHIRLKLRKNEKSTIRFKYQQTENYPIDLYYIMDLSYSMIKSKQQLARLGQELAAEMIKKTNDFRIGFGSYVDKLALPYVNTLKLNQPCADISANCAPPYSFKNHLSLTNDAKSFSRRVNETRISANMDTPEGGFDALMQAMVCNKVIGWRPNARHLLVLSTDAVSHIAGDGKLGGVIEPNDAQCHMENDTYTKDLVYDYPSISQINYVARQNNINIIFAIESKEKIEIENHYRSISAAIENSKMGTLSDNSKNVVKFISEIYDKIRDGVKITSHATKDIDVKLTSTCPGFIDGSCSNIKPGQIIDFTVTIQPRECNIKGNNKKTIYVKPEGLEDSLAIELEVICDCDCAQFRNISSSNCDQHGDLECGVCICQEDWFGENCQCGRTADGTEDMSLCIKPDGRNEICSGQGKCICGKCKCKARPNENEHITGKYCDCDDYSCPLKCSGRGKCECGKCSCDSGWTGPGCECSTDVSHCIEPGSDKICSGYGECVCGQCQCKDDTEKHSGTYCESCTSCPAQRCDEFKDCILYRVHGRNVYGNSTEKLEECGDLNITAVAEINEKWQDDVKRCTFVVEDDCTIQFEYSYVGKSLVLKAENKKTCPEPPNILGWIIGIVTSTILAGILTLIIWKVLTTLHDKREYAKFEQERQKLQWHRHENPLYNPATTTFSNPQYTKGNKRVSVRFTKGEDGPSKDNGKC</sequence>
<keyword evidence="16" id="KW-0325">Glycoprotein</keyword>
<dbReference type="FunFam" id="3.40.50.410:FF:000002">
    <property type="entry name" value="Integrin beta"/>
    <property type="match status" value="1"/>
</dbReference>
<feature type="disulfide bond" evidence="17">
    <location>
        <begin position="585"/>
        <end position="597"/>
    </location>
</feature>
<evidence type="ECO:0000256" key="11">
    <source>
        <dbReference type="ARBA" id="ARBA00022889"/>
    </source>
</evidence>
<keyword evidence="13 18" id="KW-0401">Integrin</keyword>
<dbReference type="InterPro" id="IPR057243">
    <property type="entry name" value="Integrin_I-EGF_CS"/>
</dbReference>
<keyword evidence="8" id="KW-0677">Repeat</keyword>
<evidence type="ECO:0000256" key="18">
    <source>
        <dbReference type="RuleBase" id="RU000633"/>
    </source>
</evidence>
<evidence type="ECO:0000256" key="3">
    <source>
        <dbReference type="ARBA" id="ARBA00022475"/>
    </source>
</evidence>
<feature type="disulfide bond" evidence="17">
    <location>
        <begin position="545"/>
        <end position="554"/>
    </location>
</feature>
<keyword evidence="4" id="KW-0245">EGF-like domain</keyword>
<name>A0A834HZJ0_RHYFE</name>
<feature type="signal peptide" evidence="20">
    <location>
        <begin position="1"/>
        <end position="19"/>
    </location>
</feature>
<dbReference type="InterPro" id="IPR032695">
    <property type="entry name" value="Integrin_dom_sf"/>
</dbReference>
<proteinExistence type="inferred from homology"/>
<comment type="caution">
    <text evidence="24">The sequence shown here is derived from an EMBL/GenBank/DDBJ whole genome shotgun (WGS) entry which is preliminary data.</text>
</comment>
<gene>
    <name evidence="24" type="ORF">GWI33_017155</name>
</gene>
<dbReference type="PANTHER" id="PTHR10082">
    <property type="entry name" value="INTEGRIN BETA SUBUNIT"/>
    <property type="match status" value="1"/>
</dbReference>
<evidence type="ECO:0000256" key="10">
    <source>
        <dbReference type="ARBA" id="ARBA00022842"/>
    </source>
</evidence>
<dbReference type="GO" id="GO:0007157">
    <property type="term" value="P:heterophilic cell-cell adhesion via plasma membrane cell adhesion molecules"/>
    <property type="evidence" value="ECO:0007669"/>
    <property type="project" value="UniProtKB-ARBA"/>
</dbReference>
<feature type="disulfide bond" evidence="17">
    <location>
        <begin position="28"/>
        <end position="37"/>
    </location>
</feature>
<keyword evidence="10" id="KW-0460">Magnesium</keyword>
<evidence type="ECO:0000256" key="9">
    <source>
        <dbReference type="ARBA" id="ARBA00022837"/>
    </source>
</evidence>
<evidence type="ECO:0000256" key="20">
    <source>
        <dbReference type="SAM" id="SignalP"/>
    </source>
</evidence>
<dbReference type="PRINTS" id="PR01186">
    <property type="entry name" value="INTEGRINB"/>
</dbReference>